<keyword evidence="9" id="KW-0812">Transmembrane</keyword>
<dbReference type="SMART" id="SM00109">
    <property type="entry name" value="C1"/>
    <property type="match status" value="1"/>
</dbReference>
<keyword evidence="2" id="KW-0813">Transport</keyword>
<keyword evidence="4" id="KW-0862">Zinc</keyword>
<dbReference type="PROSITE" id="PS00479">
    <property type="entry name" value="ZF_DAG_PE_1"/>
    <property type="match status" value="1"/>
</dbReference>
<evidence type="ECO:0000313" key="13">
    <source>
        <dbReference type="EMBL" id="KAK2169186.1"/>
    </source>
</evidence>
<gene>
    <name evidence="13" type="ORF">LSH36_12g33045</name>
</gene>
<name>A0AAD9KDA7_9ANNE</name>
<feature type="transmembrane region" description="Helical" evidence="9">
    <location>
        <begin position="5"/>
        <end position="24"/>
    </location>
</feature>
<feature type="domain" description="SMP-LTD" evidence="12">
    <location>
        <begin position="66"/>
        <end position="251"/>
    </location>
</feature>
<dbReference type="EMBL" id="JAODUP010000012">
    <property type="protein sequence ID" value="KAK2169186.1"/>
    <property type="molecule type" value="Genomic_DNA"/>
</dbReference>
<evidence type="ECO:0000256" key="4">
    <source>
        <dbReference type="ARBA" id="ARBA00022833"/>
    </source>
</evidence>
<dbReference type="PANTHER" id="PTHR21519:SF1">
    <property type="entry name" value="PDZ DOMAIN-CONTAINING PROTEIN 8"/>
    <property type="match status" value="1"/>
</dbReference>
<feature type="domain" description="PDZ" evidence="11">
    <location>
        <begin position="322"/>
        <end position="405"/>
    </location>
</feature>
<evidence type="ECO:0000256" key="7">
    <source>
        <dbReference type="ARBA" id="ARBA00023136"/>
    </source>
</evidence>
<keyword evidence="9" id="KW-1133">Transmembrane helix</keyword>
<dbReference type="InterPro" id="IPR002219">
    <property type="entry name" value="PKC_DAG/PE"/>
</dbReference>
<dbReference type="InterPro" id="IPR031468">
    <property type="entry name" value="SMP_LBD"/>
</dbReference>
<dbReference type="CDD" id="cd21674">
    <property type="entry name" value="SMP_PDZD8"/>
    <property type="match status" value="1"/>
</dbReference>
<feature type="compositionally biased region" description="Polar residues" evidence="8">
    <location>
        <begin position="967"/>
        <end position="979"/>
    </location>
</feature>
<evidence type="ECO:0008006" key="15">
    <source>
        <dbReference type="Google" id="ProtNLM"/>
    </source>
</evidence>
<evidence type="ECO:0000259" key="10">
    <source>
        <dbReference type="PROSITE" id="PS50081"/>
    </source>
</evidence>
<evidence type="ECO:0000256" key="9">
    <source>
        <dbReference type="SAM" id="Phobius"/>
    </source>
</evidence>
<dbReference type="Proteomes" id="UP001208570">
    <property type="component" value="Unassembled WGS sequence"/>
</dbReference>
<organism evidence="13 14">
    <name type="scientific">Paralvinella palmiformis</name>
    <dbReference type="NCBI Taxonomy" id="53620"/>
    <lineage>
        <taxon>Eukaryota</taxon>
        <taxon>Metazoa</taxon>
        <taxon>Spiralia</taxon>
        <taxon>Lophotrochozoa</taxon>
        <taxon>Annelida</taxon>
        <taxon>Polychaeta</taxon>
        <taxon>Sedentaria</taxon>
        <taxon>Canalipalpata</taxon>
        <taxon>Terebellida</taxon>
        <taxon>Terebelliformia</taxon>
        <taxon>Alvinellidae</taxon>
        <taxon>Paralvinella</taxon>
    </lineage>
</organism>
<dbReference type="Pfam" id="PF26547">
    <property type="entry name" value="PDZD8_N"/>
    <property type="match status" value="1"/>
</dbReference>
<dbReference type="InterPro" id="IPR036034">
    <property type="entry name" value="PDZ_sf"/>
</dbReference>
<evidence type="ECO:0000259" key="11">
    <source>
        <dbReference type="PROSITE" id="PS50106"/>
    </source>
</evidence>
<dbReference type="GO" id="GO:0046872">
    <property type="term" value="F:metal ion binding"/>
    <property type="evidence" value="ECO:0007669"/>
    <property type="project" value="UniProtKB-KW"/>
</dbReference>
<feature type="compositionally biased region" description="Acidic residues" evidence="8">
    <location>
        <begin position="433"/>
        <end position="446"/>
    </location>
</feature>
<dbReference type="Gene3D" id="3.30.60.20">
    <property type="match status" value="1"/>
</dbReference>
<dbReference type="GO" id="GO:0008289">
    <property type="term" value="F:lipid binding"/>
    <property type="evidence" value="ECO:0007669"/>
    <property type="project" value="UniProtKB-KW"/>
</dbReference>
<dbReference type="Pfam" id="PF00130">
    <property type="entry name" value="C1_1"/>
    <property type="match status" value="1"/>
</dbReference>
<dbReference type="InterPro" id="IPR046349">
    <property type="entry name" value="C1-like_sf"/>
</dbReference>
<dbReference type="InterPro" id="IPR039275">
    <property type="entry name" value="PDZD8"/>
</dbReference>
<protein>
    <recommendedName>
        <fullName evidence="15">PDZ domain-containing protein 8</fullName>
    </recommendedName>
</protein>
<dbReference type="GO" id="GO:1990456">
    <property type="term" value="P:mitochondrion-endoplasmic reticulum membrane tethering"/>
    <property type="evidence" value="ECO:0007669"/>
    <property type="project" value="InterPro"/>
</dbReference>
<feature type="compositionally biased region" description="Acidic residues" evidence="8">
    <location>
        <begin position="1162"/>
        <end position="1177"/>
    </location>
</feature>
<keyword evidence="7 9" id="KW-0472">Membrane</keyword>
<feature type="region of interest" description="Disordered" evidence="8">
    <location>
        <begin position="412"/>
        <end position="529"/>
    </location>
</feature>
<dbReference type="PROSITE" id="PS50106">
    <property type="entry name" value="PDZ"/>
    <property type="match status" value="1"/>
</dbReference>
<evidence type="ECO:0000256" key="1">
    <source>
        <dbReference type="ARBA" id="ARBA00004370"/>
    </source>
</evidence>
<dbReference type="GO" id="GO:0006869">
    <property type="term" value="P:lipid transport"/>
    <property type="evidence" value="ECO:0007669"/>
    <property type="project" value="UniProtKB-KW"/>
</dbReference>
<dbReference type="PROSITE" id="PS51847">
    <property type="entry name" value="SMP"/>
    <property type="match status" value="1"/>
</dbReference>
<feature type="region of interest" description="Disordered" evidence="8">
    <location>
        <begin position="885"/>
        <end position="931"/>
    </location>
</feature>
<feature type="compositionally biased region" description="Acidic residues" evidence="8">
    <location>
        <begin position="1293"/>
        <end position="1307"/>
    </location>
</feature>
<dbReference type="GO" id="GO:0016020">
    <property type="term" value="C:membrane"/>
    <property type="evidence" value="ECO:0007669"/>
    <property type="project" value="UniProtKB-SubCell"/>
</dbReference>
<dbReference type="Gene3D" id="2.30.42.10">
    <property type="match status" value="1"/>
</dbReference>
<evidence type="ECO:0000256" key="2">
    <source>
        <dbReference type="ARBA" id="ARBA00022448"/>
    </source>
</evidence>
<keyword evidence="14" id="KW-1185">Reference proteome</keyword>
<dbReference type="SUPFAM" id="SSF57889">
    <property type="entry name" value="Cysteine-rich domain"/>
    <property type="match status" value="1"/>
</dbReference>
<feature type="compositionally biased region" description="Basic and acidic residues" evidence="8">
    <location>
        <begin position="1137"/>
        <end position="1149"/>
    </location>
</feature>
<accession>A0AAD9KDA7</accession>
<feature type="compositionally biased region" description="Acidic residues" evidence="8">
    <location>
        <begin position="1254"/>
        <end position="1265"/>
    </location>
</feature>
<keyword evidence="3" id="KW-0479">Metal-binding</keyword>
<comment type="caution">
    <text evidence="13">The sequence shown here is derived from an EMBL/GenBank/DDBJ whole genome shotgun (WGS) entry which is preliminary data.</text>
</comment>
<proteinExistence type="predicted"/>
<dbReference type="SUPFAM" id="SSF50156">
    <property type="entry name" value="PDZ domain-like"/>
    <property type="match status" value="1"/>
</dbReference>
<feature type="compositionally biased region" description="Basic and acidic residues" evidence="8">
    <location>
        <begin position="464"/>
        <end position="475"/>
    </location>
</feature>
<evidence type="ECO:0000256" key="6">
    <source>
        <dbReference type="ARBA" id="ARBA00023121"/>
    </source>
</evidence>
<dbReference type="PROSITE" id="PS50081">
    <property type="entry name" value="ZF_DAG_PE_2"/>
    <property type="match status" value="1"/>
</dbReference>
<feature type="region of interest" description="Disordered" evidence="8">
    <location>
        <begin position="1250"/>
        <end position="1333"/>
    </location>
</feature>
<dbReference type="PANTHER" id="PTHR21519">
    <property type="entry name" value="PDZ DOMAIN-CONTAINING PROTEIN 8"/>
    <property type="match status" value="1"/>
</dbReference>
<feature type="compositionally biased region" description="Polar residues" evidence="8">
    <location>
        <begin position="1266"/>
        <end position="1292"/>
    </location>
</feature>
<feature type="domain" description="Phorbol-ester/DAG-type" evidence="10">
    <location>
        <begin position="783"/>
        <end position="833"/>
    </location>
</feature>
<dbReference type="GO" id="GO:0044233">
    <property type="term" value="C:mitochondria-associated endoplasmic reticulum membrane contact site"/>
    <property type="evidence" value="ECO:0007669"/>
    <property type="project" value="InterPro"/>
</dbReference>
<keyword evidence="6" id="KW-0446">Lipid-binding</keyword>
<evidence type="ECO:0000256" key="3">
    <source>
        <dbReference type="ARBA" id="ARBA00022723"/>
    </source>
</evidence>
<comment type="subcellular location">
    <subcellularLocation>
        <location evidence="1">Membrane</location>
    </subcellularLocation>
</comment>
<dbReference type="CDD" id="cd20825">
    <property type="entry name" value="C1_PDZD8"/>
    <property type="match status" value="1"/>
</dbReference>
<reference evidence="13" key="1">
    <citation type="journal article" date="2023" name="Mol. Biol. Evol.">
        <title>Third-Generation Sequencing Reveals the Adaptive Role of the Epigenome in Three Deep-Sea Polychaetes.</title>
        <authorList>
            <person name="Perez M."/>
            <person name="Aroh O."/>
            <person name="Sun Y."/>
            <person name="Lan Y."/>
            <person name="Juniper S.K."/>
            <person name="Young C.R."/>
            <person name="Angers B."/>
            <person name="Qian P.Y."/>
        </authorList>
    </citation>
    <scope>NUCLEOTIDE SEQUENCE</scope>
    <source>
        <strain evidence="13">P08H-3</strain>
    </source>
</reference>
<dbReference type="GO" id="GO:0005739">
    <property type="term" value="C:mitochondrion"/>
    <property type="evidence" value="ECO:0007669"/>
    <property type="project" value="GOC"/>
</dbReference>
<dbReference type="InterPro" id="IPR058801">
    <property type="entry name" value="PDZD8_N"/>
</dbReference>
<evidence type="ECO:0000256" key="5">
    <source>
        <dbReference type="ARBA" id="ARBA00023055"/>
    </source>
</evidence>
<dbReference type="SMART" id="SM00228">
    <property type="entry name" value="PDZ"/>
    <property type="match status" value="1"/>
</dbReference>
<sequence length="1333" mass="150821">MIGVILISVFVGILLTILFQWLFIRHWFHHQPVLNAPWKRQYDKFYLPKELRDVFKDTEQKKKKESCLCLNLFFQFLFQELKDTRKIRRFVMRRLDMEFADMLQTTPGKFLDQITVRDFNLGHQFPIIKNMCIQNILLKADSQIEELSLLLDLTYKGGFQLAIDVDIVFAKRAYISVKITKIQGRARLQFTRIPFTHWSFSFIEEPVMEFEVESHFQGRPFPQVTSFIISQMRKAVRKKHTLPNYKIRLQPFFTKPVPEAAPRDIYYRGNKLSMGHLQVTILECNRLVKVVGGAYMYCTLAVDTVPWLELMSSRRKLWVTHDIEIIKSQGQNIGLSFRDDYILDRYEEMVVVDVVTPYTPAAFANIKKNDVVVAVGGIKVTSTKQAAKLMKQATDKLVIRIERSSILKGLQESSSSPELRFDEDTVSFKGSELPDDTEADKDESDDYINITLTPQGGVGNSMMTKDERSSSKETDGSEGSLDDGTLPGSSPSKRGFSILGTKVERDRQIDSKLPPKAVVSEPKAKSQAQIVSEEIQDQKVKLTQKASSSPELQRKKLNKEGNLQGKLDKGREIKEHCESVLGLNTSGLTGSECLTAEEQITGQNPVDLKKTQFLSAAEDLVFNEKFEFDIEESHNYLNICVWCEIPEKLDKQSRVIKPEKDILLGHVSIPLMDIALECLITLQGDLLMTYKLTPAEMKVGATRNKISNLASHPGFDEKLCYGDITLEFCHVHAAGPFSKLDRENINKMKQDAEINVMNQTKKMTDSSAKIQQSVKRPPPVEGKHDFIATHFQSATYCNFCHKKIWLKAAFQCQVCGMVCHKKCTERCQAQTICSKEGFQIKEPPSMVFHKNVKEKVGKEMKEEVKEQLIKDTAGHRTFFLSKFRKERGGSDQGAKALVSNTPDKNDRRPSTPEPVGIPLPAERKRHNSAPDEEHILDATESYRMAVKHDSLLSASCMTRTRSSTSIGELVKSQASPSVTRKNRMSQSSPEVSASEEEEEMNLLKVYEQQKAAHNADELVVTAAKEMGKELFAHLDFEDRKNKLDGMISKLQQEIDQESETRSELCHLEHETRDPNQKASYKVRIEKSDEKVQSLALLMLHYCAGLQHCMEERELDRQRRETESANDARVGSVSAKAKCTDEDQLMKRSSSDAGQKRTTISADDGEDDESAADDEMSYDESQGRESGMYTTAIREQTDSIMYANRYEGMQANTVTPRRGEGLKQSISDVEEDVSDALRSQQLVMSFQALLSQQDSDSEEDCVDDNQDGSQTSDTEQVSQDYDTLVSQCSQLNDSDQEMADEEDVESQENGDGSVIEKAGGVTIMVSEDKASESD</sequence>
<feature type="region of interest" description="Disordered" evidence="8">
    <location>
        <begin position="1116"/>
        <end position="1188"/>
    </location>
</feature>
<evidence type="ECO:0000259" key="12">
    <source>
        <dbReference type="PROSITE" id="PS51847"/>
    </source>
</evidence>
<evidence type="ECO:0000313" key="14">
    <source>
        <dbReference type="Proteomes" id="UP001208570"/>
    </source>
</evidence>
<dbReference type="InterPro" id="IPR001478">
    <property type="entry name" value="PDZ"/>
</dbReference>
<feature type="region of interest" description="Disordered" evidence="8">
    <location>
        <begin position="541"/>
        <end position="569"/>
    </location>
</feature>
<evidence type="ECO:0000256" key="8">
    <source>
        <dbReference type="SAM" id="MobiDB-lite"/>
    </source>
</evidence>
<keyword evidence="5" id="KW-0445">Lipid transport</keyword>
<feature type="compositionally biased region" description="Polar residues" evidence="8">
    <location>
        <begin position="1150"/>
        <end position="1159"/>
    </location>
</feature>
<dbReference type="GO" id="GO:0051560">
    <property type="term" value="P:mitochondrial calcium ion homeostasis"/>
    <property type="evidence" value="ECO:0007669"/>
    <property type="project" value="InterPro"/>
</dbReference>
<feature type="region of interest" description="Disordered" evidence="8">
    <location>
        <begin position="967"/>
        <end position="997"/>
    </location>
</feature>